<dbReference type="PANTHER" id="PTHR43399:SF4">
    <property type="entry name" value="CELL WALL-ASSOCIATED PROTEASE"/>
    <property type="match status" value="1"/>
</dbReference>
<feature type="active site" description="Charge relay system" evidence="2">
    <location>
        <position position="397"/>
    </location>
</feature>
<gene>
    <name evidence="7" type="ORF">HDF23_001845</name>
</gene>
<evidence type="ECO:0000256" key="1">
    <source>
        <dbReference type="ARBA" id="ARBA00011073"/>
    </source>
</evidence>
<dbReference type="SUPFAM" id="SSF52743">
    <property type="entry name" value="Subtilisin-like"/>
    <property type="match status" value="1"/>
</dbReference>
<dbReference type="NCBIfam" id="TIGR04183">
    <property type="entry name" value="Por_Secre_tail"/>
    <property type="match status" value="1"/>
</dbReference>
<feature type="domain" description="Peptidase S8/S53" evidence="4">
    <location>
        <begin position="238"/>
        <end position="450"/>
    </location>
</feature>
<feature type="domain" description="Secretion system C-terminal sorting" evidence="6">
    <location>
        <begin position="863"/>
        <end position="927"/>
    </location>
</feature>
<dbReference type="Pfam" id="PF18962">
    <property type="entry name" value="Por_Secre_tail"/>
    <property type="match status" value="1"/>
</dbReference>
<dbReference type="RefSeq" id="WP_076372494.1">
    <property type="nucleotide sequence ID" value="NZ_FTMG01000003.1"/>
</dbReference>
<dbReference type="Proteomes" id="UP000541583">
    <property type="component" value="Unassembled WGS sequence"/>
</dbReference>
<feature type="signal peptide" evidence="3">
    <location>
        <begin position="1"/>
        <end position="20"/>
    </location>
</feature>
<feature type="active site" description="Charge relay system" evidence="2">
    <location>
        <position position="240"/>
    </location>
</feature>
<feature type="chain" id="PRO_5047326775" description="Por secretion system C-terminal sorting domain-containing protein" evidence="3">
    <location>
        <begin position="21"/>
        <end position="934"/>
    </location>
</feature>
<accession>A0ABR6PH81</accession>
<keyword evidence="2" id="KW-0378">Hydrolase</keyword>
<comment type="similarity">
    <text evidence="1 2">Belongs to the peptidase S8 family.</text>
</comment>
<dbReference type="EMBL" id="JACHCB010000003">
    <property type="protein sequence ID" value="MBB6109102.1"/>
    <property type="molecule type" value="Genomic_DNA"/>
</dbReference>
<feature type="domain" description="Peptidase C-terminal archaeal/bacterial" evidence="5">
    <location>
        <begin position="479"/>
        <end position="571"/>
    </location>
</feature>
<evidence type="ECO:0000313" key="8">
    <source>
        <dbReference type="Proteomes" id="UP000541583"/>
    </source>
</evidence>
<evidence type="ECO:0000256" key="3">
    <source>
        <dbReference type="SAM" id="SignalP"/>
    </source>
</evidence>
<evidence type="ECO:0000259" key="6">
    <source>
        <dbReference type="Pfam" id="PF18962"/>
    </source>
</evidence>
<reference evidence="7 8" key="1">
    <citation type="submission" date="2020-08" db="EMBL/GenBank/DDBJ databases">
        <title>Genomic Encyclopedia of Type Strains, Phase IV (KMG-V): Genome sequencing to study the core and pangenomes of soil and plant-associated prokaryotes.</title>
        <authorList>
            <person name="Whitman W."/>
        </authorList>
    </citation>
    <scope>NUCLEOTIDE SEQUENCE [LARGE SCALE GENOMIC DNA]</scope>
    <source>
        <strain evidence="7 8">ANJLi2</strain>
    </source>
</reference>
<feature type="active site" description="Charge relay system" evidence="2">
    <location>
        <position position="218"/>
    </location>
</feature>
<evidence type="ECO:0000259" key="5">
    <source>
        <dbReference type="Pfam" id="PF04151"/>
    </source>
</evidence>
<evidence type="ECO:0008006" key="9">
    <source>
        <dbReference type="Google" id="ProtNLM"/>
    </source>
</evidence>
<sequence>MVKKLPCFILIFLCFKCSWGQNPTSDKTMTVLYKAAPTSRPLNGNNTLKYYLVKFKEPDKVDIKKLRPVKRVSYNFYVVATAADISTDANIQEVTPANALWKATDNLVQLLQKHPSGKQSVDLSITSHSDSVISDIKKYGEITAQTENTVTLNISLQRLTDLLQQPYVTFANVTRKAHAELVINDIDLGINQISAIADNFPGIDGSGINVAIKEERYDNDLDLLGRTFTSFPAATITSGHATIMATLIGGNGNSFIRGLGSAPKVRFTSSDFARLLPDSTAIFKAFDIGVENHSYGTGIENYYGVEAVAYDQQVMANDSIIHVFSSGNIGTTAPTTGLYNGIANVANLSGTFKQAKNVLVIGGTDQTGVPAGLSSAGPAYDGRVKPELVSNGEDGTSGAAALVSGTVALLQQAYKKQFSQLPSAALIKSILINSADDIGLPNVDHKTGYGQLNALEALRALTDNRFKKGTVSNQQQVDYAINVPAGSSLFKVSLAWNDLPAALNAPKALINDLDLSVTTPDGQNLLPWSLSAYPSTDSLTKPAVRRKDTLNNTEQVTLQNPVAGNYIIHVKGSKIASGTQTFYIAHGATVANRFEWTYPSGQNQLFAAGENYLRWQSSFSATSGQLSVSYDHGATWKAISSVTLKDRYYDWTAPDVFTTAMLKMDIGSQSFISKGFVLSQPLSLQVGYNCTDGTLLHWKAQPGSKGYVVYTVKDNLLQKLSTVTDTTIIIPAALQTSSYFAVSAQGDGFEGLKSLTIDVNNQGVGCYVKTLLANVVNSTIVLNLQIGSVVNLKSITWQKQTGSNAYANLGTTTVGSALAYQFTDANPKNGIQYYRVELQTNDGKITYSNLASATFLQASQFTLYPNPVSTQLNILSGDINTYDFKLYDAVGHVRLEQTITQLQNTFQLNLSPGVYIYVIMFKGKILTRGKLIKV</sequence>
<dbReference type="InterPro" id="IPR051048">
    <property type="entry name" value="Peptidase_S8/S53_subtilisin"/>
</dbReference>
<dbReference type="Pfam" id="PF04151">
    <property type="entry name" value="PPC"/>
    <property type="match status" value="1"/>
</dbReference>
<dbReference type="InterPro" id="IPR007280">
    <property type="entry name" value="Peptidase_C_arc/bac"/>
</dbReference>
<protein>
    <recommendedName>
        <fullName evidence="9">Por secretion system C-terminal sorting domain-containing protein</fullName>
    </recommendedName>
</protein>
<keyword evidence="3" id="KW-0732">Signal</keyword>
<evidence type="ECO:0000259" key="4">
    <source>
        <dbReference type="Pfam" id="PF00082"/>
    </source>
</evidence>
<dbReference type="PROSITE" id="PS51892">
    <property type="entry name" value="SUBTILASE"/>
    <property type="match status" value="1"/>
</dbReference>
<dbReference type="Pfam" id="PF00082">
    <property type="entry name" value="Peptidase_S8"/>
    <property type="match status" value="1"/>
</dbReference>
<organism evidence="7 8">
    <name type="scientific">Mucilaginibacter lappiensis</name>
    <dbReference type="NCBI Taxonomy" id="354630"/>
    <lineage>
        <taxon>Bacteria</taxon>
        <taxon>Pseudomonadati</taxon>
        <taxon>Bacteroidota</taxon>
        <taxon>Sphingobacteriia</taxon>
        <taxon>Sphingobacteriales</taxon>
        <taxon>Sphingobacteriaceae</taxon>
        <taxon>Mucilaginibacter</taxon>
    </lineage>
</organism>
<name>A0ABR6PH81_9SPHI</name>
<keyword evidence="2" id="KW-0720">Serine protease</keyword>
<keyword evidence="2" id="KW-0645">Protease</keyword>
<dbReference type="SUPFAM" id="SSF49785">
    <property type="entry name" value="Galactose-binding domain-like"/>
    <property type="match status" value="1"/>
</dbReference>
<dbReference type="InterPro" id="IPR000209">
    <property type="entry name" value="Peptidase_S8/S53_dom"/>
</dbReference>
<dbReference type="Gene3D" id="3.40.50.200">
    <property type="entry name" value="Peptidase S8/S53 domain"/>
    <property type="match status" value="1"/>
</dbReference>
<comment type="caution">
    <text evidence="7">The sequence shown here is derived from an EMBL/GenBank/DDBJ whole genome shotgun (WGS) entry which is preliminary data.</text>
</comment>
<evidence type="ECO:0000313" key="7">
    <source>
        <dbReference type="EMBL" id="MBB6109102.1"/>
    </source>
</evidence>
<proteinExistence type="inferred from homology"/>
<dbReference type="InterPro" id="IPR008979">
    <property type="entry name" value="Galactose-bd-like_sf"/>
</dbReference>
<dbReference type="PANTHER" id="PTHR43399">
    <property type="entry name" value="SUBTILISIN-RELATED"/>
    <property type="match status" value="1"/>
</dbReference>
<keyword evidence="8" id="KW-1185">Reference proteome</keyword>
<dbReference type="InterPro" id="IPR026444">
    <property type="entry name" value="Secre_tail"/>
</dbReference>
<dbReference type="InterPro" id="IPR036852">
    <property type="entry name" value="Peptidase_S8/S53_dom_sf"/>
</dbReference>
<dbReference type="Gene3D" id="2.60.120.380">
    <property type="match status" value="1"/>
</dbReference>
<evidence type="ECO:0000256" key="2">
    <source>
        <dbReference type="PROSITE-ProRule" id="PRU01240"/>
    </source>
</evidence>